<proteinExistence type="inferred from homology"/>
<dbReference type="Gene3D" id="3.20.20.100">
    <property type="entry name" value="NADP-dependent oxidoreductase domain"/>
    <property type="match status" value="1"/>
</dbReference>
<dbReference type="PANTHER" id="PTHR43827:SF3">
    <property type="entry name" value="NADP-DEPENDENT OXIDOREDUCTASE DOMAIN-CONTAINING PROTEIN"/>
    <property type="match status" value="1"/>
</dbReference>
<dbReference type="CDD" id="cd19071">
    <property type="entry name" value="AKR_AKR1-5-like"/>
    <property type="match status" value="1"/>
</dbReference>
<dbReference type="InterPro" id="IPR020471">
    <property type="entry name" value="AKR"/>
</dbReference>
<organism evidence="5 6">
    <name type="scientific">Bursaphelenchus xylophilus</name>
    <name type="common">Pinewood nematode worm</name>
    <name type="synonym">Aphelenchoides xylophilus</name>
    <dbReference type="NCBI Taxonomy" id="6326"/>
    <lineage>
        <taxon>Eukaryota</taxon>
        <taxon>Metazoa</taxon>
        <taxon>Ecdysozoa</taxon>
        <taxon>Nematoda</taxon>
        <taxon>Chromadorea</taxon>
        <taxon>Rhabditida</taxon>
        <taxon>Tylenchina</taxon>
        <taxon>Tylenchomorpha</taxon>
        <taxon>Aphelenchoidea</taxon>
        <taxon>Aphelenchoididae</taxon>
        <taxon>Bursaphelenchus</taxon>
    </lineage>
</organism>
<evidence type="ECO:0000256" key="1">
    <source>
        <dbReference type="ARBA" id="ARBA00007905"/>
    </source>
</evidence>
<dbReference type="InterPro" id="IPR033121">
    <property type="entry name" value="PEPTIDASE_A1"/>
</dbReference>
<protein>
    <submittedName>
        <fullName evidence="6">Peptidase A1 domain-containing protein</fullName>
    </submittedName>
</protein>
<dbReference type="AlphaFoldDB" id="A0A1I7S596"/>
<name>A0A1I7S596_BURXY</name>
<dbReference type="InterPro" id="IPR036812">
    <property type="entry name" value="NAD(P)_OxRdtase_dom_sf"/>
</dbReference>
<dbReference type="WBParaSite" id="BXY_0818100.1">
    <property type="protein sequence ID" value="BXY_0818100.1"/>
    <property type="gene ID" value="BXY_0818100"/>
</dbReference>
<dbReference type="PRINTS" id="PR00069">
    <property type="entry name" value="ALDKETRDTASE"/>
</dbReference>
<comment type="similarity">
    <text evidence="1">Belongs to the aldo/keto reductase family.</text>
</comment>
<evidence type="ECO:0000256" key="3">
    <source>
        <dbReference type="ARBA" id="ARBA00023002"/>
    </source>
</evidence>
<dbReference type="Pfam" id="PF00248">
    <property type="entry name" value="Aldo_ket_red"/>
    <property type="match status" value="1"/>
</dbReference>
<evidence type="ECO:0000256" key="2">
    <source>
        <dbReference type="ARBA" id="ARBA00022857"/>
    </source>
</evidence>
<dbReference type="PROSITE" id="PS00062">
    <property type="entry name" value="ALDOKETO_REDUCTASE_2"/>
    <property type="match status" value="1"/>
</dbReference>
<accession>A0A1I7S596</accession>
<dbReference type="PROSITE" id="PS00798">
    <property type="entry name" value="ALDOKETO_REDUCTASE_1"/>
    <property type="match status" value="1"/>
</dbReference>
<evidence type="ECO:0000313" key="5">
    <source>
        <dbReference type="Proteomes" id="UP000095284"/>
    </source>
</evidence>
<dbReference type="PROSITE" id="PS51767">
    <property type="entry name" value="PEPTIDASE_A1"/>
    <property type="match status" value="1"/>
</dbReference>
<dbReference type="Proteomes" id="UP000095284">
    <property type="component" value="Unplaced"/>
</dbReference>
<dbReference type="InterPro" id="IPR021109">
    <property type="entry name" value="Peptidase_aspartic_dom_sf"/>
</dbReference>
<dbReference type="SUPFAM" id="SSF51430">
    <property type="entry name" value="NAD(P)-linked oxidoreductase"/>
    <property type="match status" value="1"/>
</dbReference>
<reference evidence="6" key="1">
    <citation type="submission" date="2016-11" db="UniProtKB">
        <authorList>
            <consortium name="WormBaseParasite"/>
        </authorList>
    </citation>
    <scope>IDENTIFICATION</scope>
</reference>
<keyword evidence="2" id="KW-0521">NADP</keyword>
<evidence type="ECO:0000313" key="6">
    <source>
        <dbReference type="WBParaSite" id="BXY_0818100.1"/>
    </source>
</evidence>
<dbReference type="Pfam" id="PF00026">
    <property type="entry name" value="Asp"/>
    <property type="match status" value="1"/>
</dbReference>
<keyword evidence="3" id="KW-0560">Oxidoreductase</keyword>
<feature type="domain" description="Peptidase A1" evidence="4">
    <location>
        <begin position="282"/>
        <end position="599"/>
    </location>
</feature>
<dbReference type="InterPro" id="IPR018170">
    <property type="entry name" value="Aldo/ket_reductase_CS"/>
</dbReference>
<dbReference type="SUPFAM" id="SSF50630">
    <property type="entry name" value="Acid proteases"/>
    <property type="match status" value="1"/>
</dbReference>
<dbReference type="GO" id="GO:0016616">
    <property type="term" value="F:oxidoreductase activity, acting on the CH-OH group of donors, NAD or NADP as acceptor"/>
    <property type="evidence" value="ECO:0007669"/>
    <property type="project" value="UniProtKB-ARBA"/>
</dbReference>
<sequence>MPFSKVLGGSFKLLDGHQIPLFGLGTWQLESSSECVTALDAAFASGYRLFDTAKYYRNERQLGDALKTVLPKHGLRREDIFIETKANISNSSNVAGGITDMVEDSLHKLGTDYLDLVLIHYPKNWGVSDKRSANRKDRSEAFGALEALQSAGKIRSVGVSNFEASHIDQLVQDGHSKPVVNQCEFHPHLTRPDLVEYCKKNGILFQAHTPLAFHSRGLVGDPTVKELMSKYNIGFEARPAIKSFFVNPRKMMTLLRIAAIFVACVGCGVEAQPLPRFNVGSWWEYLPFSYDRGYKLQLDITKTSTYVIEDKCANIKPRPAYLKFVPEKSTTFKRLDRSFEETYETDLNEFRSVVQGYVGQDATGSDKKVRSFGVAKRVSKQRDPTMTNNNLLVGGVVGLARNTQANNPLYNGDIVFKNEKKILCNMARCYNQPSNVSICVHYRSFNGKLPARSKVISTVEAKPQTPLWKFEVDSFSFAETTINIPFNAILANTNPNIVLPSAVFSDILGNLEAKKVGDLYVVDCAYYDDGPTLDFKIGGEKVSVTSDIYIAHNAYNNETECILRIRPSTENQDDWVLGTAFLDLIGICLDFVNDKISFLEYV</sequence>
<dbReference type="PANTHER" id="PTHR43827">
    <property type="entry name" value="2,5-DIKETO-D-GLUCONIC ACID REDUCTASE"/>
    <property type="match status" value="1"/>
</dbReference>
<evidence type="ECO:0000259" key="4">
    <source>
        <dbReference type="PROSITE" id="PS51767"/>
    </source>
</evidence>
<dbReference type="InterPro" id="IPR023210">
    <property type="entry name" value="NADP_OxRdtase_dom"/>
</dbReference>
<dbReference type="Gene3D" id="2.40.70.10">
    <property type="entry name" value="Acid Proteases"/>
    <property type="match status" value="2"/>
</dbReference>